<dbReference type="InterPro" id="IPR014314">
    <property type="entry name" value="Succ_DH_cytb556"/>
</dbReference>
<evidence type="ECO:0000256" key="4">
    <source>
        <dbReference type="ARBA" id="ARBA00020076"/>
    </source>
</evidence>
<comment type="cofactor">
    <cofactor evidence="12">
        <name>heme</name>
        <dbReference type="ChEBI" id="CHEBI:30413"/>
    </cofactor>
    <text evidence="12">The heme is bound between the two transmembrane subunits.</text>
</comment>
<evidence type="ECO:0000256" key="10">
    <source>
        <dbReference type="ARBA" id="ARBA00023136"/>
    </source>
</evidence>
<evidence type="ECO:0000256" key="3">
    <source>
        <dbReference type="ARBA" id="ARBA00007244"/>
    </source>
</evidence>
<reference evidence="14 15" key="1">
    <citation type="journal article" date="2013" name="Genome Announc.">
        <title>Genome Sequence of Novosphingobium lindaniclasticum LE124T, Isolated from a Hexachlorocyclohexane Dumpsite.</title>
        <authorList>
            <person name="Saxena A."/>
            <person name="Nayyar N."/>
            <person name="Sangwan N."/>
            <person name="Kumari R."/>
            <person name="Khurana J.P."/>
            <person name="Lal R."/>
        </authorList>
    </citation>
    <scope>NUCLEOTIDE SEQUENCE [LARGE SCALE GENOMIC DNA]</scope>
    <source>
        <strain evidence="14 15">LE124</strain>
    </source>
</reference>
<evidence type="ECO:0000313" key="14">
    <source>
        <dbReference type="EMBL" id="EQB19166.1"/>
    </source>
</evidence>
<evidence type="ECO:0000256" key="12">
    <source>
        <dbReference type="PIRSR" id="PIRSR000178-1"/>
    </source>
</evidence>
<name>T0HS09_9SPHN</name>
<keyword evidence="6 13" id="KW-0812">Transmembrane</keyword>
<proteinExistence type="inferred from homology"/>
<feature type="transmembrane region" description="Helical" evidence="13">
    <location>
        <begin position="86"/>
        <end position="105"/>
    </location>
</feature>
<feature type="binding site" description="axial binding residue" evidence="12">
    <location>
        <position position="62"/>
    </location>
    <ligand>
        <name>heme</name>
        <dbReference type="ChEBI" id="CHEBI:30413"/>
        <note>ligand shared with second transmembrane subunit</note>
    </ligand>
    <ligandPart>
        <name>Fe</name>
        <dbReference type="ChEBI" id="CHEBI:18248"/>
    </ligandPart>
</feature>
<evidence type="ECO:0000256" key="1">
    <source>
        <dbReference type="ARBA" id="ARBA00004050"/>
    </source>
</evidence>
<feature type="transmembrane region" description="Helical" evidence="13">
    <location>
        <begin position="46"/>
        <end position="65"/>
    </location>
</feature>
<dbReference type="EMBL" id="ATHL01000024">
    <property type="protein sequence ID" value="EQB19166.1"/>
    <property type="molecule type" value="Genomic_DNA"/>
</dbReference>
<evidence type="ECO:0000256" key="6">
    <source>
        <dbReference type="ARBA" id="ARBA00022692"/>
    </source>
</evidence>
<keyword evidence="15" id="KW-1185">Reference proteome</keyword>
<evidence type="ECO:0000256" key="2">
    <source>
        <dbReference type="ARBA" id="ARBA00004370"/>
    </source>
</evidence>
<gene>
    <name evidence="14" type="ORF">L284_02725</name>
</gene>
<dbReference type="GO" id="GO:0006099">
    <property type="term" value="P:tricarboxylic acid cycle"/>
    <property type="evidence" value="ECO:0007669"/>
    <property type="project" value="InterPro"/>
</dbReference>
<evidence type="ECO:0000256" key="5">
    <source>
        <dbReference type="ARBA" id="ARBA00022617"/>
    </source>
</evidence>
<evidence type="ECO:0000256" key="11">
    <source>
        <dbReference type="ARBA" id="ARBA00025912"/>
    </source>
</evidence>
<dbReference type="PATRIC" id="fig|1096930.3.peg.535"/>
<keyword evidence="10 13" id="KW-0472">Membrane</keyword>
<dbReference type="Proteomes" id="UP000015527">
    <property type="component" value="Unassembled WGS sequence"/>
</dbReference>
<keyword evidence="7 12" id="KW-0479">Metal-binding</keyword>
<dbReference type="GO" id="GO:0016020">
    <property type="term" value="C:membrane"/>
    <property type="evidence" value="ECO:0007669"/>
    <property type="project" value="UniProtKB-SubCell"/>
</dbReference>
<keyword evidence="9 12" id="KW-0408">Iron</keyword>
<dbReference type="eggNOG" id="COG2009">
    <property type="taxonomic scope" value="Bacteria"/>
</dbReference>
<comment type="caution">
    <text evidence="14">The sequence shown here is derived from an EMBL/GenBank/DDBJ whole genome shotgun (WGS) entry which is preliminary data.</text>
</comment>
<dbReference type="Gene3D" id="1.20.1300.10">
    <property type="entry name" value="Fumarate reductase/succinate dehydrogenase, transmembrane subunit"/>
    <property type="match status" value="1"/>
</dbReference>
<dbReference type="InterPro" id="IPR000701">
    <property type="entry name" value="SuccDH_FuR_B_TM-su"/>
</dbReference>
<dbReference type="NCBIfam" id="TIGR02970">
    <property type="entry name" value="succ_dehyd_cytB"/>
    <property type="match status" value="1"/>
</dbReference>
<dbReference type="Pfam" id="PF01127">
    <property type="entry name" value="Sdh_cyt"/>
    <property type="match status" value="1"/>
</dbReference>
<evidence type="ECO:0000256" key="13">
    <source>
        <dbReference type="SAM" id="Phobius"/>
    </source>
</evidence>
<keyword evidence="5 12" id="KW-0349">Heme</keyword>
<feature type="transmembrane region" description="Helical" evidence="13">
    <location>
        <begin position="12"/>
        <end position="31"/>
    </location>
</feature>
<dbReference type="GO" id="GO:0046872">
    <property type="term" value="F:metal ion binding"/>
    <property type="evidence" value="ECO:0007669"/>
    <property type="project" value="UniProtKB-KW"/>
</dbReference>
<comment type="similarity">
    <text evidence="3">Belongs to the cytochrome b560 family.</text>
</comment>
<evidence type="ECO:0000313" key="15">
    <source>
        <dbReference type="Proteomes" id="UP000015527"/>
    </source>
</evidence>
<protein>
    <recommendedName>
        <fullName evidence="4">Succinate dehydrogenase cytochrome b556 subunit</fullName>
    </recommendedName>
</protein>
<dbReference type="PIRSF" id="PIRSF000178">
    <property type="entry name" value="SDH_cyt_b560"/>
    <property type="match status" value="1"/>
</dbReference>
<comment type="subcellular location">
    <subcellularLocation>
        <location evidence="2">Membrane</location>
    </subcellularLocation>
</comment>
<keyword evidence="8 13" id="KW-1133">Transmembrane helix</keyword>
<dbReference type="AlphaFoldDB" id="T0HS09"/>
<dbReference type="SUPFAM" id="SSF81343">
    <property type="entry name" value="Fumarate reductase respiratory complex transmembrane subunits"/>
    <property type="match status" value="1"/>
</dbReference>
<comment type="subunit">
    <text evidence="11">Part of an enzyme complex containing four subunits: a flavoprotein, an iron-sulfur protein, plus two membrane-anchoring proteins, SdhC and SdhD. The complex can form homotrimers.</text>
</comment>
<evidence type="ECO:0000256" key="8">
    <source>
        <dbReference type="ARBA" id="ARBA00022989"/>
    </source>
</evidence>
<evidence type="ECO:0000256" key="9">
    <source>
        <dbReference type="ARBA" id="ARBA00023004"/>
    </source>
</evidence>
<accession>T0HS09</accession>
<organism evidence="14 15">
    <name type="scientific">Novosphingobium lindaniclasticum LE124</name>
    <dbReference type="NCBI Taxonomy" id="1096930"/>
    <lineage>
        <taxon>Bacteria</taxon>
        <taxon>Pseudomonadati</taxon>
        <taxon>Pseudomonadota</taxon>
        <taxon>Alphaproteobacteria</taxon>
        <taxon>Sphingomonadales</taxon>
        <taxon>Sphingomonadaceae</taxon>
        <taxon>Novosphingobium</taxon>
    </lineage>
</organism>
<sequence length="108" mass="11800">MLVSILHRVSGTVLSLAGLPILIVWLGALVAGPDTYASFAGATETLLGRFVLFVVSWAFFMHMLSGLRHFVLDAGAGYELQTNKRWALVILVAAPLMTVLFWILVLSR</sequence>
<dbReference type="GO" id="GO:0009055">
    <property type="term" value="F:electron transfer activity"/>
    <property type="evidence" value="ECO:0007669"/>
    <property type="project" value="InterPro"/>
</dbReference>
<dbReference type="CDD" id="cd03499">
    <property type="entry name" value="SQR_TypeC_SdhC"/>
    <property type="match status" value="1"/>
</dbReference>
<comment type="function">
    <text evidence="1">Membrane-anchoring subunit of succinate dehydrogenase (SDH).</text>
</comment>
<dbReference type="InterPro" id="IPR034804">
    <property type="entry name" value="SQR/QFR_C/D"/>
</dbReference>
<evidence type="ECO:0000256" key="7">
    <source>
        <dbReference type="ARBA" id="ARBA00022723"/>
    </source>
</evidence>